<evidence type="ECO:0000256" key="1">
    <source>
        <dbReference type="ARBA" id="ARBA00004477"/>
    </source>
</evidence>
<comment type="catalytic activity">
    <reaction evidence="8">
        <text>an acyl-CoA + H2O = an acyl-4'-phosphopantetheine + adenosine 3',5'-bisphosphate + 2 H(+)</text>
        <dbReference type="Rhea" id="RHEA:50044"/>
        <dbReference type="ChEBI" id="CHEBI:15377"/>
        <dbReference type="ChEBI" id="CHEBI:15378"/>
        <dbReference type="ChEBI" id="CHEBI:58342"/>
        <dbReference type="ChEBI" id="CHEBI:58343"/>
        <dbReference type="ChEBI" id="CHEBI:132023"/>
    </reaction>
</comment>
<comment type="function">
    <text evidence="8">Fatty acyl-coenzyme A (CoA) diphosphatase that hydrolyzes fatty acyl-CoA to yield acyl-4'-phosphopantetheine and adenosine 3',5'-bisphosphate. Preferentially hydrolyzes unsaturated long-chain acyl-CoA substrates in the endoplasmic reticulum (ER) lumen. This catalytic activity is required for maintaining ER structure and for lipid droplets (LDs) biogenesis, which are lipid storage organelles involved in maintaining lipid and energy homeostasis. May directly bind to diacylglycerol (DAGs) and triacylglycerol, which is also important for LD biogenesis. May support directional budding of nacent LDs from the ER into the cytosol by reducing DAG levels at sites of LD formation. May play a role in the regulation of cell morphology and cytoskeletal organization). Involved in phospholipid biosynthesis.</text>
</comment>
<evidence type="ECO:0000256" key="3">
    <source>
        <dbReference type="ARBA" id="ARBA00022801"/>
    </source>
</evidence>
<dbReference type="GeneID" id="96904418"/>
<evidence type="ECO:0000256" key="7">
    <source>
        <dbReference type="ARBA" id="ARBA00023136"/>
    </source>
</evidence>
<keyword evidence="6" id="KW-0443">Lipid metabolism</keyword>
<dbReference type="GO" id="GO:0008654">
    <property type="term" value="P:phospholipid biosynthetic process"/>
    <property type="evidence" value="ECO:0007669"/>
    <property type="project" value="UniProtKB-KW"/>
</dbReference>
<dbReference type="EMBL" id="HE576757">
    <property type="protein sequence ID" value="CCC70770.1"/>
    <property type="molecule type" value="Genomic_DNA"/>
</dbReference>
<reference evidence="10 11" key="1">
    <citation type="journal article" date="2011" name="Proc. Natl. Acad. Sci. U.S.A.">
        <title>Evolutionary erosion of yeast sex chromosomes by mating-type switching accidents.</title>
        <authorList>
            <person name="Gordon J.L."/>
            <person name="Armisen D."/>
            <person name="Proux-Wera E."/>
            <person name="Oheigeartaigh S.S."/>
            <person name="Byrne K.P."/>
            <person name="Wolfe K.H."/>
        </authorList>
    </citation>
    <scope>NUCLEOTIDE SEQUENCE [LARGE SCALE GENOMIC DNA]</scope>
    <source>
        <strain evidence="11">ATCC 76901 / BCRC 22586 / CBS 4309 / NBRC 1992 / NRRL Y-12630</strain>
    </source>
</reference>
<dbReference type="GO" id="GO:0010945">
    <property type="term" value="F:coenzyme A diphosphatase activity"/>
    <property type="evidence" value="ECO:0007669"/>
    <property type="project" value="InterPro"/>
</dbReference>
<evidence type="ECO:0000256" key="8">
    <source>
        <dbReference type="HAMAP-Rule" id="MF_03232"/>
    </source>
</evidence>
<dbReference type="PANTHER" id="PTHR23129">
    <property type="entry name" value="ACYL-COENZYME A DIPHOSPHATASE FITM2"/>
    <property type="match status" value="1"/>
</dbReference>
<protein>
    <recommendedName>
        <fullName evidence="8">Acyl-coenzyme A diphosphatase YFT2</fullName>
        <ecNumber evidence="8">3.6.1.-</ecNumber>
    </recommendedName>
    <alternativeName>
        <fullName evidence="8">FIT family protein YFT2</fullName>
    </alternativeName>
</protein>
<sequence>MRAYFKWPNVCLVYPTILVLGTIINTIVREETLDRQKHEYYILSSKNILNRVFAYNGNLIWAMLFGMMAYFQVWIRIRTQDLLPRDAQIINRQRLQRLIKQYIVKFVLKYLLLFITFLFIDGLFLFTGGQCTYGLGIWSAEKCKNEGGHWEGGFDISGHFCFLMNVSLILWCELSILERYLRDEELEMETIITNYSVLLKCILYLWMSMLCVTAIYYHTLLEKILGCLLGYCCPLIMYWLIPNHYKLNHILYS</sequence>
<feature type="transmembrane region" description="Helical" evidence="9">
    <location>
        <begin position="102"/>
        <end position="126"/>
    </location>
</feature>
<dbReference type="HAMAP" id="MF_03232">
    <property type="entry name" value="YFT2"/>
    <property type="match status" value="1"/>
</dbReference>
<dbReference type="KEGG" id="ncs:NCAS_0F02860"/>
<comment type="similarity">
    <text evidence="8">Belongs to the FIT family. Yeast FIT2A/YFT2 subfamily.</text>
</comment>
<keyword evidence="8" id="KW-0594">Phospholipid biosynthesis</keyword>
<keyword evidence="3 8" id="KW-0378">Hydrolase</keyword>
<feature type="active site" evidence="8">
    <location>
        <position position="218"/>
    </location>
</feature>
<keyword evidence="5 8" id="KW-1133">Transmembrane helix</keyword>
<keyword evidence="7 8" id="KW-0472">Membrane</keyword>
<feature type="transmembrane region" description="Helical" evidence="9">
    <location>
        <begin position="223"/>
        <end position="241"/>
    </location>
</feature>
<proteinExistence type="inferred from homology"/>
<evidence type="ECO:0000256" key="2">
    <source>
        <dbReference type="ARBA" id="ARBA00022692"/>
    </source>
</evidence>
<organism evidence="10 11">
    <name type="scientific">Naumovozyma castellii</name>
    <name type="common">Yeast</name>
    <name type="synonym">Saccharomyces castellii</name>
    <dbReference type="NCBI Taxonomy" id="27288"/>
    <lineage>
        <taxon>Eukaryota</taxon>
        <taxon>Fungi</taxon>
        <taxon>Dikarya</taxon>
        <taxon>Ascomycota</taxon>
        <taxon>Saccharomycotina</taxon>
        <taxon>Saccharomycetes</taxon>
        <taxon>Saccharomycetales</taxon>
        <taxon>Saccharomycetaceae</taxon>
        <taxon>Naumovozyma</taxon>
    </lineage>
</organism>
<dbReference type="STRING" id="1064592.G0VGZ9"/>
<dbReference type="EC" id="3.6.1.-" evidence="8"/>
<dbReference type="GO" id="GO:0140042">
    <property type="term" value="P:lipid droplet formation"/>
    <property type="evidence" value="ECO:0007669"/>
    <property type="project" value="UniProtKB-UniRule"/>
</dbReference>
<evidence type="ECO:0000256" key="5">
    <source>
        <dbReference type="ARBA" id="ARBA00022989"/>
    </source>
</evidence>
<feature type="transmembrane region" description="Helical" evidence="9">
    <location>
        <begin position="48"/>
        <end position="71"/>
    </location>
</feature>
<dbReference type="FunCoup" id="G0VGZ9">
    <property type="interactions" value="52"/>
</dbReference>
<dbReference type="PANTHER" id="PTHR23129:SF0">
    <property type="entry name" value="ACYL-COENZYME A DIPHOSPHATASE FITM2"/>
    <property type="match status" value="1"/>
</dbReference>
<comment type="catalytic activity">
    <reaction evidence="8">
        <text>hexadecanoyl-CoA + H2O = S-hexadecanoyl-4'-phosphopantetheine + adenosine 3',5'-bisphosphate + 2 H(+)</text>
        <dbReference type="Rhea" id="RHEA:50032"/>
        <dbReference type="ChEBI" id="CHEBI:15377"/>
        <dbReference type="ChEBI" id="CHEBI:15378"/>
        <dbReference type="ChEBI" id="CHEBI:57379"/>
        <dbReference type="ChEBI" id="CHEBI:58343"/>
        <dbReference type="ChEBI" id="CHEBI:132018"/>
    </reaction>
</comment>
<dbReference type="eggNOG" id="KOG3750">
    <property type="taxonomic scope" value="Eukaryota"/>
</dbReference>
<feature type="transmembrane region" description="Helical" evidence="9">
    <location>
        <begin position="197"/>
        <end position="217"/>
    </location>
</feature>
<reference key="2">
    <citation type="submission" date="2011-08" db="EMBL/GenBank/DDBJ databases">
        <title>Genome sequence of Naumovozyma castellii.</title>
        <authorList>
            <person name="Gordon J.L."/>
            <person name="Armisen D."/>
            <person name="Proux-Wera E."/>
            <person name="OhEigeartaigh S.S."/>
            <person name="Byrne K.P."/>
            <person name="Wolfe K.H."/>
        </authorList>
    </citation>
    <scope>NUCLEOTIDE SEQUENCE</scope>
    <source>
        <strain>Type strain:CBS 4309</strain>
    </source>
</reference>
<keyword evidence="8" id="KW-0444">Lipid biosynthesis</keyword>
<dbReference type="InterPro" id="IPR019388">
    <property type="entry name" value="FIT"/>
</dbReference>
<keyword evidence="11" id="KW-1185">Reference proteome</keyword>
<evidence type="ECO:0000256" key="9">
    <source>
        <dbReference type="SAM" id="Phobius"/>
    </source>
</evidence>
<feature type="active site" evidence="8">
    <location>
        <position position="159"/>
    </location>
</feature>
<dbReference type="Pfam" id="PF10261">
    <property type="entry name" value="FIT"/>
    <property type="match status" value="1"/>
</dbReference>
<keyword evidence="2 8" id="KW-0812">Transmembrane</keyword>
<dbReference type="OrthoDB" id="5579088at2759"/>
<dbReference type="Proteomes" id="UP000001640">
    <property type="component" value="Chromosome 6"/>
</dbReference>
<comment type="catalytic activity">
    <reaction evidence="8">
        <text>(9Z)-octadecenoyl-CoA + H2O = S-(9Z-octadecenoyl)-4'-phosphopantetheine + adenosine 3',5'-bisphosphate + 2 H(+)</text>
        <dbReference type="Rhea" id="RHEA:65564"/>
        <dbReference type="ChEBI" id="CHEBI:15377"/>
        <dbReference type="ChEBI" id="CHEBI:15378"/>
        <dbReference type="ChEBI" id="CHEBI:57387"/>
        <dbReference type="ChEBI" id="CHEBI:58343"/>
        <dbReference type="ChEBI" id="CHEBI:156553"/>
    </reaction>
</comment>
<comment type="subcellular location">
    <subcellularLocation>
        <location evidence="1 8">Endoplasmic reticulum membrane</location>
        <topology evidence="1 8">Multi-pass membrane protein</topology>
    </subcellularLocation>
</comment>
<keyword evidence="8" id="KW-1208">Phospholipid metabolism</keyword>
<evidence type="ECO:0000313" key="11">
    <source>
        <dbReference type="Proteomes" id="UP000001640"/>
    </source>
</evidence>
<feature type="transmembrane region" description="Helical" evidence="9">
    <location>
        <begin position="7"/>
        <end position="28"/>
    </location>
</feature>
<accession>G0VGZ9</accession>
<evidence type="ECO:0000256" key="4">
    <source>
        <dbReference type="ARBA" id="ARBA00022824"/>
    </source>
</evidence>
<dbReference type="InterPro" id="IPR046398">
    <property type="entry name" value="YFT2"/>
</dbReference>
<evidence type="ECO:0000256" key="6">
    <source>
        <dbReference type="ARBA" id="ARBA00023098"/>
    </source>
</evidence>
<dbReference type="RefSeq" id="XP_003677125.1">
    <property type="nucleotide sequence ID" value="XM_003677077.1"/>
</dbReference>
<evidence type="ECO:0000313" key="10">
    <source>
        <dbReference type="EMBL" id="CCC70770.1"/>
    </source>
</evidence>
<dbReference type="HOGENOM" id="CLU_086757_0_0_1"/>
<keyword evidence="4 8" id="KW-0256">Endoplasmic reticulum</keyword>
<gene>
    <name evidence="10" type="primary">NCAS0F02860</name>
    <name evidence="8" type="synonym">FIT2A</name>
    <name evidence="8" type="synonym">YFT2</name>
    <name evidence="10" type="ordered locus">NCAS_0F02860</name>
</gene>
<dbReference type="OMA" id="LILWCEL"/>
<dbReference type="GO" id="GO:0005788">
    <property type="term" value="C:endoplasmic reticulum lumen"/>
    <property type="evidence" value="ECO:0007669"/>
    <property type="project" value="EnsemblFungi"/>
</dbReference>
<dbReference type="AlphaFoldDB" id="G0VGZ9"/>
<name>G0VGZ9_NAUCA</name>
<dbReference type="GO" id="GO:0005789">
    <property type="term" value="C:endoplasmic reticulum membrane"/>
    <property type="evidence" value="ECO:0007669"/>
    <property type="project" value="UniProtKB-SubCell"/>
</dbReference>
<dbReference type="InParanoid" id="G0VGZ9"/>
<comment type="catalytic activity">
    <reaction evidence="8">
        <text>(5Z,8Z,11Z,14Z)-eicosatetraenoyl-CoA + H2O = S-(5Z,8Z,11Z,14Z-eicosatetraenoyl)-4'-phosphopantetheine + adenosine 3',5'-bisphosphate + 2 H(+)</text>
        <dbReference type="Rhea" id="RHEA:65568"/>
        <dbReference type="ChEBI" id="CHEBI:15377"/>
        <dbReference type="ChEBI" id="CHEBI:15378"/>
        <dbReference type="ChEBI" id="CHEBI:57368"/>
        <dbReference type="ChEBI" id="CHEBI:58343"/>
        <dbReference type="ChEBI" id="CHEBI:156554"/>
    </reaction>
</comment>